<reference evidence="1 2" key="1">
    <citation type="submission" date="2019-06" db="EMBL/GenBank/DDBJ databases">
        <title>Whole genome shotgun sequence of Brevibacillus parabrevis NBRC 12334.</title>
        <authorList>
            <person name="Hosoyama A."/>
            <person name="Uohara A."/>
            <person name="Ohji S."/>
            <person name="Ichikawa N."/>
        </authorList>
    </citation>
    <scope>NUCLEOTIDE SEQUENCE [LARGE SCALE GENOMIC DNA]</scope>
    <source>
        <strain evidence="1 2">NBRC 12334</strain>
    </source>
</reference>
<proteinExistence type="predicted"/>
<comment type="caution">
    <text evidence="1">The sequence shown here is derived from an EMBL/GenBank/DDBJ whole genome shotgun (WGS) entry which is preliminary data.</text>
</comment>
<dbReference type="Proteomes" id="UP000316882">
    <property type="component" value="Unassembled WGS sequence"/>
</dbReference>
<dbReference type="EMBL" id="BJMH01000001">
    <property type="protein sequence ID" value="GEB30770.1"/>
    <property type="molecule type" value="Genomic_DNA"/>
</dbReference>
<dbReference type="AlphaFoldDB" id="A0A4Y3P8I8"/>
<name>A0A4Y3P8I8_BREPA</name>
<evidence type="ECO:0000313" key="1">
    <source>
        <dbReference type="EMBL" id="GEB30770.1"/>
    </source>
</evidence>
<sequence>MKRKIIAAKSALVFAAEKKLTSHHSTVQYLADIEMASPDYDSFDYEKGWSLMWKKLLYGLLVYILGHIVVMASVSIYNNDTGDRSFLRAIVAAILYLAAVISVTRSRSS</sequence>
<accession>A0A4Y3P8I8</accession>
<organism evidence="1 2">
    <name type="scientific">Brevibacillus parabrevis</name>
    <dbReference type="NCBI Taxonomy" id="54914"/>
    <lineage>
        <taxon>Bacteria</taxon>
        <taxon>Bacillati</taxon>
        <taxon>Bacillota</taxon>
        <taxon>Bacilli</taxon>
        <taxon>Bacillales</taxon>
        <taxon>Paenibacillaceae</taxon>
        <taxon>Brevibacillus</taxon>
    </lineage>
</organism>
<gene>
    <name evidence="1" type="ORF">BPA01_03500</name>
</gene>
<evidence type="ECO:0000313" key="2">
    <source>
        <dbReference type="Proteomes" id="UP000316882"/>
    </source>
</evidence>
<keyword evidence="2" id="KW-1185">Reference proteome</keyword>
<protein>
    <submittedName>
        <fullName evidence="1">Uncharacterized protein</fullName>
    </submittedName>
</protein>